<feature type="chain" id="PRO_5009321604" evidence="1">
    <location>
        <begin position="19"/>
        <end position="170"/>
    </location>
</feature>
<proteinExistence type="predicted"/>
<name>A0A1I8J9R2_9PLAT</name>
<evidence type="ECO:0000313" key="4">
    <source>
        <dbReference type="WBParaSite" id="maker-uti_cns_0046384-snap-gene-0.44-mRNA-1"/>
    </source>
</evidence>
<dbReference type="InterPro" id="IPR003609">
    <property type="entry name" value="Pan_app"/>
</dbReference>
<dbReference type="PROSITE" id="PS50948">
    <property type="entry name" value="PAN"/>
    <property type="match status" value="1"/>
</dbReference>
<feature type="domain" description="Apple" evidence="2">
    <location>
        <begin position="21"/>
        <end position="89"/>
    </location>
</feature>
<organism evidence="3 4">
    <name type="scientific">Macrostomum lignano</name>
    <dbReference type="NCBI Taxonomy" id="282301"/>
    <lineage>
        <taxon>Eukaryota</taxon>
        <taxon>Metazoa</taxon>
        <taxon>Spiralia</taxon>
        <taxon>Lophotrochozoa</taxon>
        <taxon>Platyhelminthes</taxon>
        <taxon>Rhabditophora</taxon>
        <taxon>Macrostomorpha</taxon>
        <taxon>Macrostomida</taxon>
        <taxon>Macrostomidae</taxon>
        <taxon>Macrostomum</taxon>
    </lineage>
</organism>
<sequence length="170" mass="18777">CLLYRLLLLVAFAAVNQANDCQSRRTFSLANASSLVAPLPYHTIPAATDPLRCSMQCRSRPDLCFGFYYQADKATCSLFNASLFFRRKDWINIFTPGNIYSSIFGDETIQLPISGCEQSSTASGAVCSRAIDGNLNQQFASNSCTLTAYLMGDKDWWEASLAQVSRITLI</sequence>
<keyword evidence="1" id="KW-0732">Signal</keyword>
<evidence type="ECO:0000313" key="3">
    <source>
        <dbReference type="Proteomes" id="UP000095280"/>
    </source>
</evidence>
<feature type="signal peptide" evidence="1">
    <location>
        <begin position="1"/>
        <end position="18"/>
    </location>
</feature>
<dbReference type="WBParaSite" id="maker-uti_cns_0046384-snap-gene-0.44-mRNA-1">
    <property type="protein sequence ID" value="maker-uti_cns_0046384-snap-gene-0.44-mRNA-1"/>
    <property type="gene ID" value="maker-uti_cns_0046384-snap-gene-0.44"/>
</dbReference>
<accession>A0A1I8J9R2</accession>
<dbReference type="Gene3D" id="2.60.120.260">
    <property type="entry name" value="Galactose-binding domain-like"/>
    <property type="match status" value="1"/>
</dbReference>
<dbReference type="AlphaFoldDB" id="A0A1I8J9R2"/>
<evidence type="ECO:0000256" key="1">
    <source>
        <dbReference type="SAM" id="SignalP"/>
    </source>
</evidence>
<dbReference type="Proteomes" id="UP000095280">
    <property type="component" value="Unplaced"/>
</dbReference>
<reference evidence="4" key="1">
    <citation type="submission" date="2016-11" db="UniProtKB">
        <authorList>
            <consortium name="WormBaseParasite"/>
        </authorList>
    </citation>
    <scope>IDENTIFICATION</scope>
</reference>
<keyword evidence="3" id="KW-1185">Reference proteome</keyword>
<protein>
    <submittedName>
        <fullName evidence="4">Apple domain-containing protein</fullName>
    </submittedName>
</protein>
<evidence type="ECO:0000259" key="2">
    <source>
        <dbReference type="PROSITE" id="PS50948"/>
    </source>
</evidence>